<feature type="transmembrane region" description="Helical" evidence="7">
    <location>
        <begin position="269"/>
        <end position="288"/>
    </location>
</feature>
<comment type="subcellular location">
    <subcellularLocation>
        <location evidence="1">Cell membrane</location>
        <topology evidence="1">Multi-pass membrane protein</topology>
    </subcellularLocation>
</comment>
<evidence type="ECO:0000256" key="4">
    <source>
        <dbReference type="ARBA" id="ARBA00022692"/>
    </source>
</evidence>
<evidence type="ECO:0000256" key="7">
    <source>
        <dbReference type="SAM" id="Phobius"/>
    </source>
</evidence>
<name>A0A495WKD0_9BACT</name>
<feature type="transmembrane region" description="Helical" evidence="7">
    <location>
        <begin position="214"/>
        <end position="233"/>
    </location>
</feature>
<proteinExistence type="inferred from homology"/>
<accession>A0A495WKD0</accession>
<keyword evidence="9" id="KW-0012">Acyltransferase</keyword>
<gene>
    <name evidence="9" type="ORF">BC742_0598</name>
</gene>
<dbReference type="GO" id="GO:0005886">
    <property type="term" value="C:plasma membrane"/>
    <property type="evidence" value="ECO:0007669"/>
    <property type="project" value="UniProtKB-SubCell"/>
</dbReference>
<dbReference type="GO" id="GO:0009246">
    <property type="term" value="P:enterobacterial common antigen biosynthetic process"/>
    <property type="evidence" value="ECO:0007669"/>
    <property type="project" value="TreeGrafter"/>
</dbReference>
<evidence type="ECO:0000256" key="2">
    <source>
        <dbReference type="ARBA" id="ARBA00007400"/>
    </source>
</evidence>
<reference evidence="9 10" key="1">
    <citation type="submission" date="2018-10" db="EMBL/GenBank/DDBJ databases">
        <title>Genomic Encyclopedia of Archaeal and Bacterial Type Strains, Phase II (KMG-II): from individual species to whole genera.</title>
        <authorList>
            <person name="Goeker M."/>
        </authorList>
    </citation>
    <scope>NUCLEOTIDE SEQUENCE [LARGE SCALE GENOMIC DNA]</scope>
    <source>
        <strain evidence="9 10">NSB1</strain>
    </source>
</reference>
<protein>
    <submittedName>
        <fullName evidence="9">Acyltransferase-like protein</fullName>
    </submittedName>
</protein>
<feature type="transmembrane region" description="Helical" evidence="7">
    <location>
        <begin position="129"/>
        <end position="147"/>
    </location>
</feature>
<feature type="transmembrane region" description="Helical" evidence="7">
    <location>
        <begin position="300"/>
        <end position="324"/>
    </location>
</feature>
<sequence>MKVSEYQSWKFKVLSFFAMILVLYAHAYIPDAAQYKVFYIFEKSIAFCWGRLFFPLFFFISGYLFYVKLSDPDWSVWKQKYRSRVKSLLIPYIIWNILCLLQMFILKYIPVAGKYMNSDYTQLIHGGLWEWIYTLFIVPGGFHLWFIRDLILIVVVSPFLYFCIRKMIFIYFPLIIFFSFYNSWFQSLTMFSIGAACAIYNISLEVKLKHKWGLVLLGTASLLLMLYCSMIFIPSTKELYLVAILFLFVWFLYDYLYRKGWRFDFIKRWIPYTFFIYLFHIPALSIVKKVMLLVGRGEEWSYWITFLVSPFIMAAVAIWIGGLLKKYLPKLYSVLTGGR</sequence>
<dbReference type="RefSeq" id="WP_147404861.1">
    <property type="nucleotide sequence ID" value="NZ_KI440792.1"/>
</dbReference>
<keyword evidence="9" id="KW-0808">Transferase</keyword>
<dbReference type="GeneID" id="92927739"/>
<comment type="caution">
    <text evidence="9">The sequence shown here is derived from an EMBL/GenBank/DDBJ whole genome shotgun (WGS) entry which is preliminary data.</text>
</comment>
<dbReference type="AlphaFoldDB" id="A0A495WKD0"/>
<keyword evidence="6 7" id="KW-0472">Membrane</keyword>
<keyword evidence="10" id="KW-1185">Reference proteome</keyword>
<dbReference type="InterPro" id="IPR002656">
    <property type="entry name" value="Acyl_transf_3_dom"/>
</dbReference>
<dbReference type="Proteomes" id="UP000269493">
    <property type="component" value="Unassembled WGS sequence"/>
</dbReference>
<comment type="similarity">
    <text evidence="2">Belongs to the acyltransferase 3 family.</text>
</comment>
<evidence type="ECO:0000256" key="5">
    <source>
        <dbReference type="ARBA" id="ARBA00022989"/>
    </source>
</evidence>
<dbReference type="GO" id="GO:0016413">
    <property type="term" value="F:O-acetyltransferase activity"/>
    <property type="evidence" value="ECO:0007669"/>
    <property type="project" value="TreeGrafter"/>
</dbReference>
<evidence type="ECO:0000313" key="9">
    <source>
        <dbReference type="EMBL" id="RKT61544.1"/>
    </source>
</evidence>
<evidence type="ECO:0000256" key="1">
    <source>
        <dbReference type="ARBA" id="ARBA00004651"/>
    </source>
</evidence>
<feature type="transmembrane region" description="Helical" evidence="7">
    <location>
        <begin position="184"/>
        <end position="202"/>
    </location>
</feature>
<feature type="transmembrane region" description="Helical" evidence="7">
    <location>
        <begin position="49"/>
        <end position="67"/>
    </location>
</feature>
<feature type="domain" description="Acyltransferase 3" evidence="8">
    <location>
        <begin position="16"/>
        <end position="320"/>
    </location>
</feature>
<keyword evidence="5 7" id="KW-1133">Transmembrane helix</keyword>
<dbReference type="EMBL" id="RBXN01000001">
    <property type="protein sequence ID" value="RKT61544.1"/>
    <property type="molecule type" value="Genomic_DNA"/>
</dbReference>
<evidence type="ECO:0000259" key="8">
    <source>
        <dbReference type="Pfam" id="PF01757"/>
    </source>
</evidence>
<organism evidence="9 10">
    <name type="scientific">Coprobacter fastidiosus NSB1 = JCM 33896</name>
    <dbReference type="NCBI Taxonomy" id="1349822"/>
    <lineage>
        <taxon>Bacteria</taxon>
        <taxon>Pseudomonadati</taxon>
        <taxon>Bacteroidota</taxon>
        <taxon>Bacteroidia</taxon>
        <taxon>Bacteroidales</taxon>
        <taxon>Barnesiellaceae</taxon>
        <taxon>Coprobacter</taxon>
    </lineage>
</organism>
<dbReference type="OrthoDB" id="1072135at2"/>
<feature type="transmembrane region" description="Helical" evidence="7">
    <location>
        <begin position="239"/>
        <end position="257"/>
    </location>
</feature>
<feature type="transmembrane region" description="Helical" evidence="7">
    <location>
        <begin position="159"/>
        <end position="178"/>
    </location>
</feature>
<feature type="transmembrane region" description="Helical" evidence="7">
    <location>
        <begin position="88"/>
        <end position="109"/>
    </location>
</feature>
<evidence type="ECO:0000256" key="6">
    <source>
        <dbReference type="ARBA" id="ARBA00023136"/>
    </source>
</evidence>
<evidence type="ECO:0000313" key="10">
    <source>
        <dbReference type="Proteomes" id="UP000269493"/>
    </source>
</evidence>
<keyword evidence="4 7" id="KW-0812">Transmembrane</keyword>
<evidence type="ECO:0000256" key="3">
    <source>
        <dbReference type="ARBA" id="ARBA00022475"/>
    </source>
</evidence>
<dbReference type="Pfam" id="PF01757">
    <property type="entry name" value="Acyl_transf_3"/>
    <property type="match status" value="1"/>
</dbReference>
<keyword evidence="3" id="KW-1003">Cell membrane</keyword>
<dbReference type="PANTHER" id="PTHR40074:SF2">
    <property type="entry name" value="O-ACETYLTRANSFERASE WECH"/>
    <property type="match status" value="1"/>
</dbReference>
<dbReference type="PANTHER" id="PTHR40074">
    <property type="entry name" value="O-ACETYLTRANSFERASE WECH"/>
    <property type="match status" value="1"/>
</dbReference>
<feature type="transmembrane region" description="Helical" evidence="7">
    <location>
        <begin position="12"/>
        <end position="29"/>
    </location>
</feature>